<protein>
    <submittedName>
        <fullName evidence="1">Uncharacterized protein</fullName>
    </submittedName>
</protein>
<evidence type="ECO:0000313" key="2">
    <source>
        <dbReference type="Proteomes" id="UP000323225"/>
    </source>
</evidence>
<accession>A0A5B1C4C6</accession>
<dbReference type="EMBL" id="VUAA01000005">
    <property type="protein sequence ID" value="KAA1255466.1"/>
    <property type="molecule type" value="Genomic_DNA"/>
</dbReference>
<evidence type="ECO:0000313" key="1">
    <source>
        <dbReference type="EMBL" id="KAA1255466.1"/>
    </source>
</evidence>
<gene>
    <name evidence="1" type="ORF">F0M16_05910</name>
</gene>
<name>A0A5B1C4C6_VIBCL</name>
<reference evidence="1 2" key="1">
    <citation type="submission" date="2019-09" db="EMBL/GenBank/DDBJ databases">
        <authorList>
            <person name="Kritzky A."/>
            <person name="Schelkanova E.Y."/>
            <person name="Alkhova Z.V."/>
            <person name="Smirnova N.I."/>
        </authorList>
    </citation>
    <scope>NUCLEOTIDE SEQUENCE [LARGE SCALE GENOMIC DNA]</scope>
    <source>
        <strain evidence="1 2">M1526</strain>
    </source>
</reference>
<organism evidence="1 2">
    <name type="scientific">Vibrio cholerae</name>
    <dbReference type="NCBI Taxonomy" id="666"/>
    <lineage>
        <taxon>Bacteria</taxon>
        <taxon>Pseudomonadati</taxon>
        <taxon>Pseudomonadota</taxon>
        <taxon>Gammaproteobacteria</taxon>
        <taxon>Vibrionales</taxon>
        <taxon>Vibrionaceae</taxon>
        <taxon>Vibrio</taxon>
    </lineage>
</organism>
<dbReference type="Proteomes" id="UP000323225">
    <property type="component" value="Unassembled WGS sequence"/>
</dbReference>
<dbReference type="AlphaFoldDB" id="A0A5B1C4C6"/>
<sequence>MCESCEDSLLIQLFIFIFISTIRKRAHSARFFHFYLVAFKESESLAFFNHPNFFGKAA</sequence>
<proteinExistence type="predicted"/>
<comment type="caution">
    <text evidence="1">The sequence shown here is derived from an EMBL/GenBank/DDBJ whole genome shotgun (WGS) entry which is preliminary data.</text>
</comment>